<dbReference type="EMBL" id="PDKV01000011">
    <property type="protein sequence ID" value="PIB78905.1"/>
    <property type="molecule type" value="Genomic_DNA"/>
</dbReference>
<dbReference type="InterPro" id="IPR006311">
    <property type="entry name" value="TAT_signal"/>
</dbReference>
<evidence type="ECO:0000313" key="4">
    <source>
        <dbReference type="Proteomes" id="UP000193907"/>
    </source>
</evidence>
<feature type="signal peptide" evidence="1">
    <location>
        <begin position="1"/>
        <end position="35"/>
    </location>
</feature>
<dbReference type="PROSITE" id="PS51318">
    <property type="entry name" value="TAT"/>
    <property type="match status" value="1"/>
</dbReference>
<comment type="caution">
    <text evidence="2">The sequence shown here is derived from an EMBL/GenBank/DDBJ whole genome shotgun (WGS) entry which is preliminary data.</text>
</comment>
<keyword evidence="1" id="KW-0732">Signal</keyword>
<sequence>MSSWAGSARRAVVGAIGAGALSGAMLFGALPSAQAAPTAATTTVIPASLGNPSGPVAAGWHDAPMPEHWWRHHHRWWHHWWWWW</sequence>
<accession>A0A1X1RNS6</accession>
<evidence type="ECO:0000313" key="3">
    <source>
        <dbReference type="EMBL" id="PIB78905.1"/>
    </source>
</evidence>
<dbReference type="EMBL" id="LQOM01000035">
    <property type="protein sequence ID" value="ORV10303.1"/>
    <property type="molecule type" value="Genomic_DNA"/>
</dbReference>
<proteinExistence type="predicted"/>
<dbReference type="Proteomes" id="UP000193907">
    <property type="component" value="Unassembled WGS sequence"/>
</dbReference>
<dbReference type="RefSeq" id="WP_062540085.1">
    <property type="nucleotide sequence ID" value="NZ_LQOM01000035.1"/>
</dbReference>
<keyword evidence="4" id="KW-1185">Reference proteome</keyword>
<organism evidence="2 4">
    <name type="scientific">Mycobacterium celatum</name>
    <dbReference type="NCBI Taxonomy" id="28045"/>
    <lineage>
        <taxon>Bacteria</taxon>
        <taxon>Bacillati</taxon>
        <taxon>Actinomycetota</taxon>
        <taxon>Actinomycetes</taxon>
        <taxon>Mycobacteriales</taxon>
        <taxon>Mycobacteriaceae</taxon>
        <taxon>Mycobacterium</taxon>
    </lineage>
</organism>
<reference evidence="2 4" key="1">
    <citation type="submission" date="2016-01" db="EMBL/GenBank/DDBJ databases">
        <title>The new phylogeny of the genus Mycobacterium.</title>
        <authorList>
            <person name="Tarcisio F."/>
            <person name="Conor M."/>
            <person name="Antonella G."/>
            <person name="Elisabetta G."/>
            <person name="Giulia F.S."/>
            <person name="Sara T."/>
            <person name="Anna F."/>
            <person name="Clotilde B."/>
            <person name="Roberto B."/>
            <person name="Veronica D.S."/>
            <person name="Fabio R."/>
            <person name="Monica P."/>
            <person name="Olivier J."/>
            <person name="Enrico T."/>
            <person name="Nicola S."/>
        </authorList>
    </citation>
    <scope>NUCLEOTIDE SEQUENCE [LARGE SCALE GENOMIC DNA]</scope>
    <source>
        <strain evidence="2 4">DSM 44243</strain>
    </source>
</reference>
<evidence type="ECO:0000313" key="2">
    <source>
        <dbReference type="EMBL" id="ORV10303.1"/>
    </source>
</evidence>
<dbReference type="Proteomes" id="UP000230971">
    <property type="component" value="Unassembled WGS sequence"/>
</dbReference>
<reference evidence="3 5" key="2">
    <citation type="journal article" date="2017" name="Infect. Genet. Evol.">
        <title>The new phylogeny of the genus Mycobacterium: The old and the news.</title>
        <authorList>
            <person name="Tortoli E."/>
            <person name="Fedrizzi T."/>
            <person name="Meehan C.J."/>
            <person name="Trovato A."/>
            <person name="Grottola A."/>
            <person name="Giacobazzi E."/>
            <person name="Serpini G.F."/>
            <person name="Tagliazucchi S."/>
            <person name="Fabio A."/>
            <person name="Bettua C."/>
            <person name="Bertorelli R."/>
            <person name="Frascaro F."/>
            <person name="De Sanctis V."/>
            <person name="Pecorari M."/>
            <person name="Jousson O."/>
            <person name="Segata N."/>
            <person name="Cirillo D.M."/>
        </authorList>
    </citation>
    <scope>NUCLEOTIDE SEQUENCE [LARGE SCALE GENOMIC DNA]</scope>
    <source>
        <strain evidence="3 5">NCTC 12882</strain>
    </source>
</reference>
<evidence type="ECO:0000256" key="1">
    <source>
        <dbReference type="SAM" id="SignalP"/>
    </source>
</evidence>
<evidence type="ECO:0000313" key="5">
    <source>
        <dbReference type="Proteomes" id="UP000230971"/>
    </source>
</evidence>
<protein>
    <submittedName>
        <fullName evidence="2">Uncharacterized protein</fullName>
    </submittedName>
</protein>
<gene>
    <name evidence="2" type="ORF">AWB95_15535</name>
    <name evidence="3" type="ORF">CQY23_10770</name>
</gene>
<feature type="chain" id="PRO_5014277399" evidence="1">
    <location>
        <begin position="36"/>
        <end position="84"/>
    </location>
</feature>
<name>A0A1X1RNS6_MYCCE</name>
<dbReference type="AlphaFoldDB" id="A0A1X1RNS6"/>